<dbReference type="Gene3D" id="3.30.450.40">
    <property type="match status" value="1"/>
</dbReference>
<feature type="transmembrane region" description="Helical" evidence="2">
    <location>
        <begin position="387"/>
        <end position="407"/>
    </location>
</feature>
<protein>
    <recommendedName>
        <fullName evidence="5">GAF domain-containing protein</fullName>
    </recommendedName>
</protein>
<keyword evidence="2" id="KW-0812">Transmembrane</keyword>
<evidence type="ECO:0000256" key="2">
    <source>
        <dbReference type="SAM" id="Phobius"/>
    </source>
</evidence>
<feature type="transmembrane region" description="Helical" evidence="2">
    <location>
        <begin position="469"/>
        <end position="487"/>
    </location>
</feature>
<proteinExistence type="predicted"/>
<gene>
    <name evidence="3" type="ORF">WJX72_012032</name>
</gene>
<feature type="compositionally biased region" description="Polar residues" evidence="1">
    <location>
        <begin position="297"/>
        <end position="321"/>
    </location>
</feature>
<dbReference type="InterPro" id="IPR029016">
    <property type="entry name" value="GAF-like_dom_sf"/>
</dbReference>
<feature type="transmembrane region" description="Helical" evidence="2">
    <location>
        <begin position="561"/>
        <end position="580"/>
    </location>
</feature>
<reference evidence="3 4" key="1">
    <citation type="journal article" date="2024" name="Nat. Commun.">
        <title>Phylogenomics reveals the evolutionary origins of lichenization in chlorophyte algae.</title>
        <authorList>
            <person name="Puginier C."/>
            <person name="Libourel C."/>
            <person name="Otte J."/>
            <person name="Skaloud P."/>
            <person name="Haon M."/>
            <person name="Grisel S."/>
            <person name="Petersen M."/>
            <person name="Berrin J.G."/>
            <person name="Delaux P.M."/>
            <person name="Dal Grande F."/>
            <person name="Keller J."/>
        </authorList>
    </citation>
    <scope>NUCLEOTIDE SEQUENCE [LARGE SCALE GENOMIC DNA]</scope>
    <source>
        <strain evidence="3 4">SAG 2043</strain>
    </source>
</reference>
<dbReference type="AlphaFoldDB" id="A0AAW1QU04"/>
<evidence type="ECO:0008006" key="5">
    <source>
        <dbReference type="Google" id="ProtNLM"/>
    </source>
</evidence>
<dbReference type="Proteomes" id="UP001489004">
    <property type="component" value="Unassembled WGS sequence"/>
</dbReference>
<accession>A0AAW1QU04</accession>
<dbReference type="SUPFAM" id="SSF55781">
    <property type="entry name" value="GAF domain-like"/>
    <property type="match status" value="1"/>
</dbReference>
<feature type="compositionally biased region" description="Low complexity" evidence="1">
    <location>
        <begin position="331"/>
        <end position="354"/>
    </location>
</feature>
<evidence type="ECO:0000313" key="4">
    <source>
        <dbReference type="Proteomes" id="UP001489004"/>
    </source>
</evidence>
<name>A0AAW1QU04_9CHLO</name>
<feature type="transmembrane region" description="Helical" evidence="2">
    <location>
        <begin position="529"/>
        <end position="546"/>
    </location>
</feature>
<keyword evidence="4" id="KW-1185">Reference proteome</keyword>
<dbReference type="EMBL" id="JALJOR010000002">
    <property type="protein sequence ID" value="KAK9824646.1"/>
    <property type="molecule type" value="Genomic_DNA"/>
</dbReference>
<evidence type="ECO:0000313" key="3">
    <source>
        <dbReference type="EMBL" id="KAK9824646.1"/>
    </source>
</evidence>
<feature type="transmembrane region" description="Helical" evidence="2">
    <location>
        <begin position="499"/>
        <end position="517"/>
    </location>
</feature>
<sequence>MNELCTQLARCVVLGEETRPDLPELINRILPFCEVVSVALVGQEGEHLLLYPVVEGGVPVEGRLTAVAKCSAGTAVWAAFQTGQQVVLGSQSSWNVSYKDWGLLWQRYRVRNLVTAPLEAAEGLLGALTVGSTRPHALNMERIQALSVLLGQCLVHVKCKYDLQMAIGLLHRVYPQQVVTDILPEASAMPASTAPPASRPQPEQALAVQHVSTHVPGSCHMPDCGQQGAPAGPASTAHVAANSAAGSSAPASAAGADGCCAKAVEGRALTFLCHNCHAENAMHVRPQDMGLQLVSQPSPQKVTGQRQAGLSCAGPSSSQVAQDPARQEIVPMPSSPGSSSDGGTPQPGAAPLAALASAPSARHMRWDLRFQSRRLERNFVRWQNKQLAGMEVAHMVLLVAINLVVAARGLQLSTYTRQAALVSLLGPVLLFLWTSVSLQSGPFQGVASVLFPERLRGGVARWMQKRRELLLGVGRILVLGLVMLYQACHPGEDAKRPGAVATLLGFTGIITLVFNAVVRRVRFCCHIQYQVFACAVVAAITAHAYGTESVYARPLLSLHEMLLLQFACGYALTSILVYVAERGSRVTFLHRMKHLAKMKQSATVRAAFKGIGDNEIVRTVQTGCSTFFQKYDVVSSGLGALAVTSFCVYRCGQDPATALSITAASTVTALVVNELFFTDNNNNSQW</sequence>
<evidence type="ECO:0000256" key="1">
    <source>
        <dbReference type="SAM" id="MobiDB-lite"/>
    </source>
</evidence>
<organism evidence="3 4">
    <name type="scientific">[Myrmecia] bisecta</name>
    <dbReference type="NCBI Taxonomy" id="41462"/>
    <lineage>
        <taxon>Eukaryota</taxon>
        <taxon>Viridiplantae</taxon>
        <taxon>Chlorophyta</taxon>
        <taxon>core chlorophytes</taxon>
        <taxon>Trebouxiophyceae</taxon>
        <taxon>Trebouxiales</taxon>
        <taxon>Trebouxiaceae</taxon>
        <taxon>Myrmecia</taxon>
    </lineage>
</organism>
<keyword evidence="2" id="KW-1133">Transmembrane helix</keyword>
<feature type="region of interest" description="Disordered" evidence="1">
    <location>
        <begin position="297"/>
        <end position="354"/>
    </location>
</feature>
<keyword evidence="2" id="KW-0472">Membrane</keyword>
<comment type="caution">
    <text evidence="3">The sequence shown here is derived from an EMBL/GenBank/DDBJ whole genome shotgun (WGS) entry which is preliminary data.</text>
</comment>